<dbReference type="Gene3D" id="3.40.710.10">
    <property type="entry name" value="DD-peptidase/beta-lactamase superfamily"/>
    <property type="match status" value="1"/>
</dbReference>
<evidence type="ECO:0000259" key="2">
    <source>
        <dbReference type="Pfam" id="PF00144"/>
    </source>
</evidence>
<dbReference type="OrthoDB" id="5946976at2759"/>
<reference evidence="3" key="1">
    <citation type="submission" date="2014-09" db="EMBL/GenBank/DDBJ databases">
        <title>Draft genome sequence of an oleaginous Mucoromycotina fungus Mucor ambiguus NBRC6742.</title>
        <authorList>
            <person name="Takeda I."/>
            <person name="Yamane N."/>
            <person name="Morita T."/>
            <person name="Tamano K."/>
            <person name="Machida M."/>
            <person name="Baker S."/>
            <person name="Koike H."/>
        </authorList>
    </citation>
    <scope>NUCLEOTIDE SEQUENCE</scope>
    <source>
        <strain evidence="3">NBRC 6742</strain>
    </source>
</reference>
<evidence type="ECO:0000256" key="1">
    <source>
        <dbReference type="SAM" id="SignalP"/>
    </source>
</evidence>
<dbReference type="PANTHER" id="PTHR43319:SF3">
    <property type="entry name" value="BETA-LACTAMASE-RELATED DOMAIN-CONTAINING PROTEIN"/>
    <property type="match status" value="1"/>
</dbReference>
<dbReference type="PANTHER" id="PTHR43319">
    <property type="entry name" value="BETA-LACTAMASE-RELATED"/>
    <property type="match status" value="1"/>
</dbReference>
<name>A0A0C9MWH5_9FUNG</name>
<dbReference type="Pfam" id="PF00144">
    <property type="entry name" value="Beta-lactamase"/>
    <property type="match status" value="1"/>
</dbReference>
<proteinExistence type="predicted"/>
<keyword evidence="4" id="KW-1185">Reference proteome</keyword>
<dbReference type="SUPFAM" id="SSF56601">
    <property type="entry name" value="beta-lactamase/transpeptidase-like"/>
    <property type="match status" value="1"/>
</dbReference>
<evidence type="ECO:0000313" key="4">
    <source>
        <dbReference type="Proteomes" id="UP000053815"/>
    </source>
</evidence>
<accession>A0A0C9MWH5</accession>
<dbReference type="InterPro" id="IPR012338">
    <property type="entry name" value="Beta-lactam/transpept-like"/>
</dbReference>
<dbReference type="EMBL" id="DF837143">
    <property type="protein sequence ID" value="GAN11719.1"/>
    <property type="molecule type" value="Genomic_DNA"/>
</dbReference>
<keyword evidence="1" id="KW-0732">Signal</keyword>
<dbReference type="AlphaFoldDB" id="A0A0C9MWH5"/>
<dbReference type="Proteomes" id="UP000053815">
    <property type="component" value="Unassembled WGS sequence"/>
</dbReference>
<dbReference type="InterPro" id="IPR001466">
    <property type="entry name" value="Beta-lactam-related"/>
</dbReference>
<sequence length="462" mass="51544">MLSLVKAASLIVPLVSLVVYQAANKPSFISLPCALVRFDCPSHIPVHGFVDDDYKEVYDLFVDNIKQGHEVGASLAVYVDGKQVIGLQGGWQDVENKIEYTNNTLQMVFSSTKVLVSAAIFIAQLVDQGLLSYDERIATYWPEFAQNNKENVTLMDLMRHTAGVGALDTPLSLANVTDYATFTKILAEQPHNFDGVPTHAYHAITQGWYQNEIVRRVDPQHRTIDDLARELKDKYGSEWYLKPDATEGVDVGRIAPFYSRPSYQKLIGLATAYLNPFTDKTFLKTVFDKNSLFTKTIIHPNIGQKKGIMNNRDPETRAIEGPSYSGHTNADSMAKLAAMMANRGKAIVEGEPDLFTKDSTYRDATVFVAKEVDAVFPQIAIHNLRGGFMAFPNEDFFDLSDKEAQFVGGAGAGGSLFIWNEKYNIAFAYAMNGYNDRIDTDKRTKSVVKAVFEKVKKQKNLK</sequence>
<dbReference type="STRING" id="91626.A0A0C9MWH5"/>
<evidence type="ECO:0000313" key="3">
    <source>
        <dbReference type="EMBL" id="GAN11719.1"/>
    </source>
</evidence>
<organism evidence="3">
    <name type="scientific">Mucor ambiguus</name>
    <dbReference type="NCBI Taxonomy" id="91626"/>
    <lineage>
        <taxon>Eukaryota</taxon>
        <taxon>Fungi</taxon>
        <taxon>Fungi incertae sedis</taxon>
        <taxon>Mucoromycota</taxon>
        <taxon>Mucoromycotina</taxon>
        <taxon>Mucoromycetes</taxon>
        <taxon>Mucorales</taxon>
        <taxon>Mucorineae</taxon>
        <taxon>Mucoraceae</taxon>
        <taxon>Mucor</taxon>
    </lineage>
</organism>
<feature type="signal peptide" evidence="1">
    <location>
        <begin position="1"/>
        <end position="22"/>
    </location>
</feature>
<protein>
    <submittedName>
        <fullName evidence="3">Beta-lactamase</fullName>
    </submittedName>
</protein>
<dbReference type="InterPro" id="IPR052907">
    <property type="entry name" value="Beta-lactamase/esterase"/>
</dbReference>
<gene>
    <name evidence="3" type="ORF">MAM1_0854c11302</name>
</gene>
<feature type="chain" id="PRO_5002215749" evidence="1">
    <location>
        <begin position="23"/>
        <end position="462"/>
    </location>
</feature>
<feature type="domain" description="Beta-lactamase-related" evidence="2">
    <location>
        <begin position="64"/>
        <end position="436"/>
    </location>
</feature>